<evidence type="ECO:0000256" key="4">
    <source>
        <dbReference type="ARBA" id="ARBA00023004"/>
    </source>
</evidence>
<proteinExistence type="predicted"/>
<evidence type="ECO:0000256" key="1">
    <source>
        <dbReference type="ARBA" id="ARBA00022617"/>
    </source>
</evidence>
<dbReference type="GO" id="GO:0020037">
    <property type="term" value="F:heme binding"/>
    <property type="evidence" value="ECO:0007669"/>
    <property type="project" value="InterPro"/>
</dbReference>
<dbReference type="Gene3D" id="1.10.630.10">
    <property type="entry name" value="Cytochrome P450"/>
    <property type="match status" value="1"/>
</dbReference>
<dbReference type="InterPro" id="IPR002401">
    <property type="entry name" value="Cyt_P450_E_grp-I"/>
</dbReference>
<dbReference type="InterPro" id="IPR036396">
    <property type="entry name" value="Cyt_P450_sf"/>
</dbReference>
<dbReference type="AlphaFoldDB" id="W1PQW8"/>
<dbReference type="InterPro" id="IPR050651">
    <property type="entry name" value="Plant_Cytochrome_P450_Monoox"/>
</dbReference>
<evidence type="ECO:0000256" key="3">
    <source>
        <dbReference type="ARBA" id="ARBA00023002"/>
    </source>
</evidence>
<evidence type="ECO:0000313" key="6">
    <source>
        <dbReference type="Proteomes" id="UP000017836"/>
    </source>
</evidence>
<keyword evidence="6" id="KW-1185">Reference proteome</keyword>
<dbReference type="Gramene" id="ERN09620">
    <property type="protein sequence ID" value="ERN09620"/>
    <property type="gene ID" value="AMTR_s00029p00188590"/>
</dbReference>
<keyword evidence="3" id="KW-0560">Oxidoreductase</keyword>
<name>W1PQW8_AMBTC</name>
<sequence>MDISWSLGGKAKAKAKALAASLLVAWLIIRIRLHGTSTKGKIAAQATGVAGYRPPPPGHGRQVLPQCARIAADRHGLIMKLRMGQKLTVVVSDVDIARECLTTHDRAFAARPKLAVGRILGFDYTSIVWPPTAHCGGTFARYAHLSCYQLVGLRHSAKSEMKRP</sequence>
<dbReference type="PRINTS" id="PR00463">
    <property type="entry name" value="EP450I"/>
</dbReference>
<dbReference type="GO" id="GO:0005506">
    <property type="term" value="F:iron ion binding"/>
    <property type="evidence" value="ECO:0007669"/>
    <property type="project" value="InterPro"/>
</dbReference>
<reference evidence="6" key="1">
    <citation type="journal article" date="2013" name="Science">
        <title>The Amborella genome and the evolution of flowering plants.</title>
        <authorList>
            <consortium name="Amborella Genome Project"/>
        </authorList>
    </citation>
    <scope>NUCLEOTIDE SEQUENCE [LARGE SCALE GENOMIC DNA]</scope>
</reference>
<dbReference type="SUPFAM" id="SSF48264">
    <property type="entry name" value="Cytochrome P450"/>
    <property type="match status" value="1"/>
</dbReference>
<keyword evidence="1" id="KW-0349">Heme</keyword>
<evidence type="ECO:0000313" key="5">
    <source>
        <dbReference type="EMBL" id="ERN09620.1"/>
    </source>
</evidence>
<dbReference type="PANTHER" id="PTHR47947">
    <property type="entry name" value="CYTOCHROME P450 82C3-RELATED"/>
    <property type="match status" value="1"/>
</dbReference>
<keyword evidence="2" id="KW-0479">Metal-binding</keyword>
<keyword evidence="4" id="KW-0408">Iron</keyword>
<dbReference type="EMBL" id="KI392980">
    <property type="protein sequence ID" value="ERN09620.1"/>
    <property type="molecule type" value="Genomic_DNA"/>
</dbReference>
<evidence type="ECO:0000256" key="2">
    <source>
        <dbReference type="ARBA" id="ARBA00022723"/>
    </source>
</evidence>
<dbReference type="GO" id="GO:0004497">
    <property type="term" value="F:monooxygenase activity"/>
    <property type="evidence" value="ECO:0007669"/>
    <property type="project" value="InterPro"/>
</dbReference>
<dbReference type="HOGENOM" id="CLU_1621239_0_0_1"/>
<protein>
    <submittedName>
        <fullName evidence="5">Uncharacterized protein</fullName>
    </submittedName>
</protein>
<dbReference type="Proteomes" id="UP000017836">
    <property type="component" value="Unassembled WGS sequence"/>
</dbReference>
<dbReference type="GO" id="GO:0016705">
    <property type="term" value="F:oxidoreductase activity, acting on paired donors, with incorporation or reduction of molecular oxygen"/>
    <property type="evidence" value="ECO:0007669"/>
    <property type="project" value="InterPro"/>
</dbReference>
<organism evidence="5 6">
    <name type="scientific">Amborella trichopoda</name>
    <dbReference type="NCBI Taxonomy" id="13333"/>
    <lineage>
        <taxon>Eukaryota</taxon>
        <taxon>Viridiplantae</taxon>
        <taxon>Streptophyta</taxon>
        <taxon>Embryophyta</taxon>
        <taxon>Tracheophyta</taxon>
        <taxon>Spermatophyta</taxon>
        <taxon>Magnoliopsida</taxon>
        <taxon>Amborellales</taxon>
        <taxon>Amborellaceae</taxon>
        <taxon>Amborella</taxon>
    </lineage>
</organism>
<accession>W1PQW8</accession>
<gene>
    <name evidence="5" type="ORF">AMTR_s00029p00188590</name>
</gene>